<comment type="caution">
    <text evidence="3">The sequence shown here is derived from an EMBL/GenBank/DDBJ whole genome shotgun (WGS) entry which is preliminary data.</text>
</comment>
<feature type="compositionally biased region" description="Low complexity" evidence="1">
    <location>
        <begin position="194"/>
        <end position="208"/>
    </location>
</feature>
<organism evidence="3 4">
    <name type="scientific">Arctia plantaginis</name>
    <name type="common">Wood tiger moth</name>
    <name type="synonym">Phalaena plantaginis</name>
    <dbReference type="NCBI Taxonomy" id="874455"/>
    <lineage>
        <taxon>Eukaryota</taxon>
        <taxon>Metazoa</taxon>
        <taxon>Ecdysozoa</taxon>
        <taxon>Arthropoda</taxon>
        <taxon>Hexapoda</taxon>
        <taxon>Insecta</taxon>
        <taxon>Pterygota</taxon>
        <taxon>Neoptera</taxon>
        <taxon>Endopterygota</taxon>
        <taxon>Lepidoptera</taxon>
        <taxon>Glossata</taxon>
        <taxon>Ditrysia</taxon>
        <taxon>Noctuoidea</taxon>
        <taxon>Erebidae</taxon>
        <taxon>Arctiinae</taxon>
        <taxon>Arctia</taxon>
    </lineage>
</organism>
<feature type="compositionally biased region" description="Pro residues" evidence="1">
    <location>
        <begin position="254"/>
        <end position="264"/>
    </location>
</feature>
<accession>A0A8S0YTN8</accession>
<proteinExistence type="predicted"/>
<evidence type="ECO:0000256" key="1">
    <source>
        <dbReference type="SAM" id="MobiDB-lite"/>
    </source>
</evidence>
<dbReference type="Proteomes" id="UP000494106">
    <property type="component" value="Unassembled WGS sequence"/>
</dbReference>
<dbReference type="EMBL" id="CADEBC010000100">
    <property type="protein sequence ID" value="CAB3222767.1"/>
    <property type="molecule type" value="Genomic_DNA"/>
</dbReference>
<gene>
    <name evidence="3" type="ORF">APLA_LOCUS1251</name>
</gene>
<sequence>MHPMHNVVSAILAINSTLLHGCVPYESMSERTFVECRYGTSGPSSACVRSSLELGGVEPLVVRELGARGAQLVAQRRQRALGRAQLRAQLGRAPSTPRTLLARRAGARRGRASRSARAWRACSWRSAASARWAALSCARSSAAPPPPPAPSSPAALELGGVEPLVVRELGARGAQLVAQRRQRALGRAQLRAQLGRAPSTPRTLLARRAGARRGRASRSARAWRAWCAARGAAPPARAGPRSAARAARPRPLHPPHPPRPPRWS</sequence>
<dbReference type="AlphaFoldDB" id="A0A8S0YTN8"/>
<feature type="signal peptide" evidence="2">
    <location>
        <begin position="1"/>
        <end position="21"/>
    </location>
</feature>
<name>A0A8S0YTN8_ARCPL</name>
<feature type="compositionally biased region" description="Low complexity" evidence="1">
    <location>
        <begin position="228"/>
        <end position="246"/>
    </location>
</feature>
<protein>
    <submittedName>
        <fullName evidence="3">Uncharacterized protein</fullName>
    </submittedName>
</protein>
<keyword evidence="4" id="KW-1185">Reference proteome</keyword>
<feature type="chain" id="PRO_5035770232" evidence="2">
    <location>
        <begin position="22"/>
        <end position="264"/>
    </location>
</feature>
<evidence type="ECO:0000256" key="2">
    <source>
        <dbReference type="SAM" id="SignalP"/>
    </source>
</evidence>
<evidence type="ECO:0000313" key="4">
    <source>
        <dbReference type="Proteomes" id="UP000494106"/>
    </source>
</evidence>
<keyword evidence="2" id="KW-0732">Signal</keyword>
<feature type="region of interest" description="Disordered" evidence="1">
    <location>
        <begin position="228"/>
        <end position="264"/>
    </location>
</feature>
<feature type="region of interest" description="Disordered" evidence="1">
    <location>
        <begin position="194"/>
        <end position="216"/>
    </location>
</feature>
<evidence type="ECO:0000313" key="3">
    <source>
        <dbReference type="EMBL" id="CAB3222767.1"/>
    </source>
</evidence>
<reference evidence="3 4" key="1">
    <citation type="submission" date="2020-04" db="EMBL/GenBank/DDBJ databases">
        <authorList>
            <person name="Wallbank WR R."/>
            <person name="Pardo Diaz C."/>
            <person name="Kozak K."/>
            <person name="Martin S."/>
            <person name="Jiggins C."/>
            <person name="Moest M."/>
            <person name="Warren A I."/>
            <person name="Byers J.R.P. K."/>
            <person name="Montejo-Kovacevich G."/>
            <person name="Yen C E."/>
        </authorList>
    </citation>
    <scope>NUCLEOTIDE SEQUENCE [LARGE SCALE GENOMIC DNA]</scope>
</reference>